<evidence type="ECO:0000313" key="3">
    <source>
        <dbReference type="Proteomes" id="UP001501710"/>
    </source>
</evidence>
<dbReference type="EMBL" id="BAABAS010000007">
    <property type="protein sequence ID" value="GAA4233897.1"/>
    <property type="molecule type" value="Genomic_DNA"/>
</dbReference>
<dbReference type="Proteomes" id="UP001501710">
    <property type="component" value="Unassembled WGS sequence"/>
</dbReference>
<organism evidence="2 3">
    <name type="scientific">Actinomadura meridiana</name>
    <dbReference type="NCBI Taxonomy" id="559626"/>
    <lineage>
        <taxon>Bacteria</taxon>
        <taxon>Bacillati</taxon>
        <taxon>Actinomycetota</taxon>
        <taxon>Actinomycetes</taxon>
        <taxon>Streptosporangiales</taxon>
        <taxon>Thermomonosporaceae</taxon>
        <taxon>Actinomadura</taxon>
    </lineage>
</organism>
<protein>
    <submittedName>
        <fullName evidence="2">Uncharacterized protein</fullName>
    </submittedName>
</protein>
<evidence type="ECO:0000313" key="2">
    <source>
        <dbReference type="EMBL" id="GAA4233897.1"/>
    </source>
</evidence>
<accession>A0ABP8C562</accession>
<feature type="region of interest" description="Disordered" evidence="1">
    <location>
        <begin position="306"/>
        <end position="334"/>
    </location>
</feature>
<proteinExistence type="predicted"/>
<comment type="caution">
    <text evidence="2">The sequence shown here is derived from an EMBL/GenBank/DDBJ whole genome shotgun (WGS) entry which is preliminary data.</text>
</comment>
<reference evidence="3" key="1">
    <citation type="journal article" date="2019" name="Int. J. Syst. Evol. Microbiol.">
        <title>The Global Catalogue of Microorganisms (GCM) 10K type strain sequencing project: providing services to taxonomists for standard genome sequencing and annotation.</title>
        <authorList>
            <consortium name="The Broad Institute Genomics Platform"/>
            <consortium name="The Broad Institute Genome Sequencing Center for Infectious Disease"/>
            <person name="Wu L."/>
            <person name="Ma J."/>
        </authorList>
    </citation>
    <scope>NUCLEOTIDE SEQUENCE [LARGE SCALE GENOMIC DNA]</scope>
    <source>
        <strain evidence="3">JCM 17440</strain>
    </source>
</reference>
<dbReference type="RefSeq" id="WP_344898280.1">
    <property type="nucleotide sequence ID" value="NZ_BAABAS010000007.1"/>
</dbReference>
<evidence type="ECO:0000256" key="1">
    <source>
        <dbReference type="SAM" id="MobiDB-lite"/>
    </source>
</evidence>
<keyword evidence="3" id="KW-1185">Reference proteome</keyword>
<name>A0ABP8C562_9ACTN</name>
<sequence length="334" mass="34939">MLTSGKGVRYDGTLTVGGRPVQAHLRVTPAGLATGALTAGTLRADVVAVDGDTFIKAGTVFWRDYAGETRHPEYYAGRWSKAPAALPGFDVPGVLGPKHIAQTLTKTTAKTPTEKVNGVPAYRVKTPGAEYLVATAAPHRLLSVRPSGQNTAWFTAAPLAAPATLFAELRPRVAKLGGAADPWLLFRPGTLTFDNCDQNTNGCTVNVPATLTTPSGSVPSGARAALWASITSRGKALGSCRTSGPVPAARSLALRCTVTSSQWRHWVRDALDNPGSYPYQATAHVIGEAVGTADVSKLLAAVDRERRAVLKPKPKPSRSAPPPEVAQSASPPTP</sequence>
<gene>
    <name evidence="2" type="ORF">GCM10022254_37480</name>
</gene>